<dbReference type="EMBL" id="NWQG01000097">
    <property type="protein sequence ID" value="PDQ20094.1"/>
    <property type="molecule type" value="Genomic_DNA"/>
</dbReference>
<keyword evidence="2" id="KW-1185">Reference proteome</keyword>
<accession>A0A2A6FE34</accession>
<dbReference type="AlphaFoldDB" id="A0A2A6FE34"/>
<reference evidence="1 2" key="1">
    <citation type="submission" date="2017-09" db="EMBL/GenBank/DDBJ databases">
        <title>Mesorhizobum sanjuanii sp. nov. isolated from nodules of Lotus tenuis in saline-alkaline lowlands of Flooding Pampa.</title>
        <authorList>
            <person name="Sannazzaro A.I."/>
            <person name="Torres Tejerizo G.A."/>
            <person name="Fontana F."/>
            <person name="Cumpa Velazquez L.M."/>
            <person name="Hansen L."/>
            <person name="Pistorio M."/>
            <person name="Estrella M.J."/>
        </authorList>
    </citation>
    <scope>NUCLEOTIDE SEQUENCE [LARGE SCALE GENOMIC DNA]</scope>
    <source>
        <strain evidence="1 2">BSA136</strain>
    </source>
</reference>
<sequence length="75" mass="8348">MKDLDNKGYLRLGDVIGPGGLLPIGRSNWYARIAQKRAPHPVKCGRISLWKVQDIERLLRDPDGYSEAVDDGASK</sequence>
<dbReference type="Proteomes" id="UP000219182">
    <property type="component" value="Unassembled WGS sequence"/>
</dbReference>
<gene>
    <name evidence="1" type="ORF">CN311_16135</name>
</gene>
<organism evidence="1 2">
    <name type="scientific">Mesorhizobium sanjuanii</name>
    <dbReference type="NCBI Taxonomy" id="2037900"/>
    <lineage>
        <taxon>Bacteria</taxon>
        <taxon>Pseudomonadati</taxon>
        <taxon>Pseudomonadota</taxon>
        <taxon>Alphaproteobacteria</taxon>
        <taxon>Hyphomicrobiales</taxon>
        <taxon>Phyllobacteriaceae</taxon>
        <taxon>Mesorhizobium</taxon>
    </lineage>
</organism>
<dbReference type="RefSeq" id="WP_097574765.1">
    <property type="nucleotide sequence ID" value="NZ_NWQG01000097.1"/>
</dbReference>
<comment type="caution">
    <text evidence="1">The sequence shown here is derived from an EMBL/GenBank/DDBJ whole genome shotgun (WGS) entry which is preliminary data.</text>
</comment>
<protein>
    <submittedName>
        <fullName evidence="1">Transcriptional regulator</fullName>
    </submittedName>
</protein>
<proteinExistence type="predicted"/>
<name>A0A2A6FE34_9HYPH</name>
<evidence type="ECO:0000313" key="1">
    <source>
        <dbReference type="EMBL" id="PDQ20094.1"/>
    </source>
</evidence>
<evidence type="ECO:0000313" key="2">
    <source>
        <dbReference type="Proteomes" id="UP000219182"/>
    </source>
</evidence>